<organism evidence="6 7">
    <name type="scientific">Meiothermus hypogaeus NBRC 106114</name>
    <dbReference type="NCBI Taxonomy" id="1227553"/>
    <lineage>
        <taxon>Bacteria</taxon>
        <taxon>Thermotogati</taxon>
        <taxon>Deinococcota</taxon>
        <taxon>Deinococci</taxon>
        <taxon>Thermales</taxon>
        <taxon>Thermaceae</taxon>
        <taxon>Meiothermus</taxon>
    </lineage>
</organism>
<reference evidence="6 7" key="1">
    <citation type="submission" date="2019-07" db="EMBL/GenBank/DDBJ databases">
        <title>Whole genome shotgun sequence of Meiothermus hypogaeus NBRC 106114.</title>
        <authorList>
            <person name="Hosoyama A."/>
            <person name="Uohara A."/>
            <person name="Ohji S."/>
            <person name="Ichikawa N."/>
        </authorList>
    </citation>
    <scope>NUCLEOTIDE SEQUENCE [LARGE SCALE GENOMIC DNA]</scope>
    <source>
        <strain evidence="6 7">NBRC 106114</strain>
    </source>
</reference>
<dbReference type="InterPro" id="IPR017896">
    <property type="entry name" value="4Fe4S_Fe-S-bd"/>
</dbReference>
<evidence type="ECO:0000256" key="4">
    <source>
        <dbReference type="ARBA" id="ARBA00023014"/>
    </source>
</evidence>
<evidence type="ECO:0000313" key="7">
    <source>
        <dbReference type="Proteomes" id="UP000321197"/>
    </source>
</evidence>
<name>A0A511R650_9DEIN</name>
<gene>
    <name evidence="6" type="ORF">MHY01S_28930</name>
</gene>
<accession>A0A511R650</accession>
<feature type="domain" description="4Fe-4S ferredoxin-type" evidence="5">
    <location>
        <begin position="131"/>
        <end position="162"/>
    </location>
</feature>
<dbReference type="OrthoDB" id="9779457at2"/>
<evidence type="ECO:0000256" key="3">
    <source>
        <dbReference type="ARBA" id="ARBA00023004"/>
    </source>
</evidence>
<keyword evidence="1" id="KW-0004">4Fe-4S</keyword>
<evidence type="ECO:0000256" key="2">
    <source>
        <dbReference type="ARBA" id="ARBA00022723"/>
    </source>
</evidence>
<dbReference type="PROSITE" id="PS00198">
    <property type="entry name" value="4FE4S_FER_1"/>
    <property type="match status" value="1"/>
</dbReference>
<dbReference type="GO" id="GO:0046872">
    <property type="term" value="F:metal ion binding"/>
    <property type="evidence" value="ECO:0007669"/>
    <property type="project" value="UniProtKB-KW"/>
</dbReference>
<dbReference type="PANTHER" id="PTHR43177:SF3">
    <property type="entry name" value="PROTEIN NRFC HOMOLOG"/>
    <property type="match status" value="1"/>
</dbReference>
<dbReference type="InterPro" id="IPR017900">
    <property type="entry name" value="4Fe4S_Fe_S_CS"/>
</dbReference>
<dbReference type="InterPro" id="IPR050954">
    <property type="entry name" value="ET_IronSulfur_Cluster-Binding"/>
</dbReference>
<dbReference type="Gene3D" id="3.30.70.20">
    <property type="match status" value="2"/>
</dbReference>
<dbReference type="EMBL" id="BJXL01000125">
    <property type="protein sequence ID" value="GEM84727.1"/>
    <property type="molecule type" value="Genomic_DNA"/>
</dbReference>
<dbReference type="SUPFAM" id="SSF54862">
    <property type="entry name" value="4Fe-4S ferredoxins"/>
    <property type="match status" value="1"/>
</dbReference>
<dbReference type="AlphaFoldDB" id="A0A511R650"/>
<sequence length="296" mass="32948">MPQNGVSQTQDLENRRAFLGKFASTVFAGMVMGGAAVKAEEVKKPLQLPSQAPGGPIQPELEYEDVLVRMQRELEAAQQRGVTPKWVMVIDTRKCVGCHACTIACAVENKLPPGVVYRPVIEEQIGEFPNVSWRFTPRPCMQCDKPPCVPVCPVGATWKSEDGIVDIDYNACIGCRYCLTACPYQARTSDFGDRWTDGTPGQGKMPYEELPMFEYGKEWKPEGHKSPVGNARKCHFCRHRLQHGLLPQCVTSCIGRATFFGDANDPNSLVSQLIHKPNATRLKEELGTEPRVYYLV</sequence>
<dbReference type="RefSeq" id="WP_119342269.1">
    <property type="nucleotide sequence ID" value="NZ_BJXL01000125.1"/>
</dbReference>
<dbReference type="CDD" id="cd10551">
    <property type="entry name" value="PsrB"/>
    <property type="match status" value="1"/>
</dbReference>
<keyword evidence="3" id="KW-0408">Iron</keyword>
<feature type="domain" description="4Fe-4S ferredoxin-type" evidence="5">
    <location>
        <begin position="86"/>
        <end position="116"/>
    </location>
</feature>
<proteinExistence type="predicted"/>
<evidence type="ECO:0000313" key="6">
    <source>
        <dbReference type="EMBL" id="GEM84727.1"/>
    </source>
</evidence>
<dbReference type="Pfam" id="PF13247">
    <property type="entry name" value="Fer4_11"/>
    <property type="match status" value="2"/>
</dbReference>
<feature type="domain" description="4Fe-4S ferredoxin-type" evidence="5">
    <location>
        <begin position="163"/>
        <end position="192"/>
    </location>
</feature>
<dbReference type="PROSITE" id="PS51379">
    <property type="entry name" value="4FE4S_FER_2"/>
    <property type="match status" value="3"/>
</dbReference>
<protein>
    <submittedName>
        <fullName evidence="6">4Fe-4S ferredoxin</fullName>
    </submittedName>
</protein>
<dbReference type="PANTHER" id="PTHR43177">
    <property type="entry name" value="PROTEIN NRFC"/>
    <property type="match status" value="1"/>
</dbReference>
<comment type="caution">
    <text evidence="6">The sequence shown here is derived from an EMBL/GenBank/DDBJ whole genome shotgun (WGS) entry which is preliminary data.</text>
</comment>
<keyword evidence="2" id="KW-0479">Metal-binding</keyword>
<dbReference type="Proteomes" id="UP000321197">
    <property type="component" value="Unassembled WGS sequence"/>
</dbReference>
<evidence type="ECO:0000259" key="5">
    <source>
        <dbReference type="PROSITE" id="PS51379"/>
    </source>
</evidence>
<evidence type="ECO:0000256" key="1">
    <source>
        <dbReference type="ARBA" id="ARBA00022485"/>
    </source>
</evidence>
<keyword evidence="4" id="KW-0411">Iron-sulfur</keyword>
<dbReference type="GO" id="GO:0051539">
    <property type="term" value="F:4 iron, 4 sulfur cluster binding"/>
    <property type="evidence" value="ECO:0007669"/>
    <property type="project" value="UniProtKB-KW"/>
</dbReference>